<gene>
    <name evidence="2" type="ORF">E9229_001493</name>
</gene>
<name>A0A839QPX6_9MICC</name>
<evidence type="ECO:0000313" key="3">
    <source>
        <dbReference type="Proteomes" id="UP000523000"/>
    </source>
</evidence>
<dbReference type="SUPFAM" id="SSF111126">
    <property type="entry name" value="Ligand-binding domain in the NO signalling and Golgi transport"/>
    <property type="match status" value="1"/>
</dbReference>
<dbReference type="EMBL" id="JACHVS010000001">
    <property type="protein sequence ID" value="MBB2995302.1"/>
    <property type="molecule type" value="Genomic_DNA"/>
</dbReference>
<proteinExistence type="predicted"/>
<keyword evidence="3" id="KW-1185">Reference proteome</keyword>
<dbReference type="InterPro" id="IPR038158">
    <property type="entry name" value="H-NOX_domain_sf"/>
</dbReference>
<dbReference type="RefSeq" id="WP_221184400.1">
    <property type="nucleotide sequence ID" value="NZ_BAABGK010000022.1"/>
</dbReference>
<dbReference type="GO" id="GO:0020037">
    <property type="term" value="F:heme binding"/>
    <property type="evidence" value="ECO:0007669"/>
    <property type="project" value="InterPro"/>
</dbReference>
<organism evidence="2 3">
    <name type="scientific">Paeniglutamicibacter cryotolerans</name>
    <dbReference type="NCBI Taxonomy" id="670079"/>
    <lineage>
        <taxon>Bacteria</taxon>
        <taxon>Bacillati</taxon>
        <taxon>Actinomycetota</taxon>
        <taxon>Actinomycetes</taxon>
        <taxon>Micrococcales</taxon>
        <taxon>Micrococcaceae</taxon>
        <taxon>Paeniglutamicibacter</taxon>
    </lineage>
</organism>
<reference evidence="2 3" key="1">
    <citation type="submission" date="2020-08" db="EMBL/GenBank/DDBJ databases">
        <title>Sequencing the genomes of 1000 actinobacteria strains.</title>
        <authorList>
            <person name="Klenk H.-P."/>
        </authorList>
    </citation>
    <scope>NUCLEOTIDE SEQUENCE [LARGE SCALE GENOMIC DNA]</scope>
    <source>
        <strain evidence="2 3">DSM 22826</strain>
    </source>
</reference>
<dbReference type="InterPro" id="IPR024096">
    <property type="entry name" value="NO_sig/Golgi_transp_ligand-bd"/>
</dbReference>
<dbReference type="Proteomes" id="UP000523000">
    <property type="component" value="Unassembled WGS sequence"/>
</dbReference>
<dbReference type="Pfam" id="PF07700">
    <property type="entry name" value="HNOB"/>
    <property type="match status" value="1"/>
</dbReference>
<dbReference type="AlphaFoldDB" id="A0A839QPX6"/>
<comment type="caution">
    <text evidence="2">The sequence shown here is derived from an EMBL/GenBank/DDBJ whole genome shotgun (WGS) entry which is preliminary data.</text>
</comment>
<feature type="domain" description="Heme NO-binding" evidence="1">
    <location>
        <begin position="28"/>
        <end position="186"/>
    </location>
</feature>
<dbReference type="Gene3D" id="3.90.1520.10">
    <property type="entry name" value="H-NOX domain"/>
    <property type="match status" value="1"/>
</dbReference>
<dbReference type="InterPro" id="IPR011644">
    <property type="entry name" value="Heme_NO-bd"/>
</dbReference>
<accession>A0A839QPX6</accession>
<evidence type="ECO:0000313" key="2">
    <source>
        <dbReference type="EMBL" id="MBB2995302.1"/>
    </source>
</evidence>
<sequence length="209" mass="23423">MTQVTFDQRKIDLQQEQRRYEMGKCNVKGIIFNLLEEVVVRHHGEDVWENLLDESGLDGAYTSLGSYPDADVLQLVSIAAHTLDSTSFEVLRWFGRQAMPLLAARYPVYFSGHSTTRPFVLSVNSIIHPEVRMIYPGADVPTFGFRDEPDGSLLMTYASARKFCALAQGFVEGAADEFSETLGFEHLQCMHNGDATCICRIIFHGPKPA</sequence>
<evidence type="ECO:0000259" key="1">
    <source>
        <dbReference type="Pfam" id="PF07700"/>
    </source>
</evidence>
<protein>
    <recommendedName>
        <fullName evidence="1">Heme NO-binding domain-containing protein</fullName>
    </recommendedName>
</protein>